<evidence type="ECO:0000256" key="1">
    <source>
        <dbReference type="SAM" id="MobiDB-lite"/>
    </source>
</evidence>
<keyword evidence="2" id="KW-0732">Signal</keyword>
<keyword evidence="4" id="KW-1185">Reference proteome</keyword>
<gene>
    <name evidence="3" type="ORF">HGB48_29595</name>
</gene>
<comment type="caution">
    <text evidence="3">The sequence shown here is derived from an EMBL/GenBank/DDBJ whole genome shotgun (WGS) entry which is preliminary data.</text>
</comment>
<dbReference type="PROSITE" id="PS51257">
    <property type="entry name" value="PROKAR_LIPOPROTEIN"/>
    <property type="match status" value="1"/>
</dbReference>
<feature type="chain" id="PRO_5039195167" evidence="2">
    <location>
        <begin position="22"/>
        <end position="184"/>
    </location>
</feature>
<reference evidence="3 4" key="1">
    <citation type="submission" date="2020-04" db="EMBL/GenBank/DDBJ databases">
        <title>MicrobeNet Type strains.</title>
        <authorList>
            <person name="Nicholson A.C."/>
        </authorList>
    </citation>
    <scope>NUCLEOTIDE SEQUENCE [LARGE SCALE GENOMIC DNA]</scope>
    <source>
        <strain evidence="3 4">ATCC BAA-277</strain>
    </source>
</reference>
<organism evidence="3 4">
    <name type="scientific">Actinomadura latina</name>
    <dbReference type="NCBI Taxonomy" id="163603"/>
    <lineage>
        <taxon>Bacteria</taxon>
        <taxon>Bacillati</taxon>
        <taxon>Actinomycetota</taxon>
        <taxon>Actinomycetes</taxon>
        <taxon>Streptosporangiales</taxon>
        <taxon>Thermomonosporaceae</taxon>
        <taxon>Actinomadura</taxon>
    </lineage>
</organism>
<feature type="region of interest" description="Disordered" evidence="1">
    <location>
        <begin position="128"/>
        <end position="184"/>
    </location>
</feature>
<evidence type="ECO:0000313" key="4">
    <source>
        <dbReference type="Proteomes" id="UP000579250"/>
    </source>
</evidence>
<accession>A0A846Z7T6</accession>
<evidence type="ECO:0000256" key="2">
    <source>
        <dbReference type="SAM" id="SignalP"/>
    </source>
</evidence>
<proteinExistence type="predicted"/>
<feature type="region of interest" description="Disordered" evidence="1">
    <location>
        <begin position="53"/>
        <end position="115"/>
    </location>
</feature>
<dbReference type="EMBL" id="JAAXPI010000064">
    <property type="protein sequence ID" value="NKZ07857.1"/>
    <property type="molecule type" value="Genomic_DNA"/>
</dbReference>
<feature type="signal peptide" evidence="2">
    <location>
        <begin position="1"/>
        <end position="21"/>
    </location>
</feature>
<dbReference type="RefSeq" id="WP_067637243.1">
    <property type="nucleotide sequence ID" value="NZ_JAAXPI010000064.1"/>
</dbReference>
<dbReference type="Proteomes" id="UP000579250">
    <property type="component" value="Unassembled WGS sequence"/>
</dbReference>
<sequence length="184" mass="18836">MRRQTLGALALLPALAFGLQACGGGGGGGAGAGGTAKAAGDDAKLREFAQCMRENGIDMPDPKDGRIEIRASGRPRKPGEAGGGPEESGEVEAAQKKCAHLMPNGGKPRKPKPEELARMRAFSACMRDHGISGFPDPKPDGSMLLKAGPGTGLDPESTEFKAAQKACDKLAPQGKGRSTTRGGD</sequence>
<dbReference type="AlphaFoldDB" id="A0A846Z7T6"/>
<evidence type="ECO:0000313" key="3">
    <source>
        <dbReference type="EMBL" id="NKZ07857.1"/>
    </source>
</evidence>
<feature type="compositionally biased region" description="Basic and acidic residues" evidence="1">
    <location>
        <begin position="60"/>
        <end position="71"/>
    </location>
</feature>
<name>A0A846Z7T6_9ACTN</name>
<protein>
    <submittedName>
        <fullName evidence="3">Uncharacterized protein</fullName>
    </submittedName>
</protein>